<dbReference type="AlphaFoldDB" id="A0A174HPE5"/>
<dbReference type="SUPFAM" id="SSF161070">
    <property type="entry name" value="SNF-like"/>
    <property type="match status" value="1"/>
</dbReference>
<evidence type="ECO:0000313" key="10">
    <source>
        <dbReference type="Proteomes" id="UP000095746"/>
    </source>
</evidence>
<dbReference type="PANTHER" id="PTHR42948">
    <property type="entry name" value="TRANSPORTER"/>
    <property type="match status" value="1"/>
</dbReference>
<proteinExistence type="predicted"/>
<feature type="transmembrane region" description="Helical" evidence="6">
    <location>
        <begin position="98"/>
        <end position="123"/>
    </location>
</feature>
<organism evidence="7 10">
    <name type="scientific">Flavonifractor plautii</name>
    <name type="common">Fusobacterium plautii</name>
    <dbReference type="NCBI Taxonomy" id="292800"/>
    <lineage>
        <taxon>Bacteria</taxon>
        <taxon>Bacillati</taxon>
        <taxon>Bacillota</taxon>
        <taxon>Clostridia</taxon>
        <taxon>Eubacteriales</taxon>
        <taxon>Oscillospiraceae</taxon>
        <taxon>Flavonifractor</taxon>
    </lineage>
</organism>
<feature type="transmembrane region" description="Helical" evidence="6">
    <location>
        <begin position="243"/>
        <end position="267"/>
    </location>
</feature>
<feature type="transmembrane region" description="Helical" evidence="6">
    <location>
        <begin position="17"/>
        <end position="34"/>
    </location>
</feature>
<keyword evidence="2" id="KW-0813">Transport</keyword>
<evidence type="ECO:0000313" key="7">
    <source>
        <dbReference type="EMBL" id="CUO76832.1"/>
    </source>
</evidence>
<feature type="transmembrane region" description="Helical" evidence="6">
    <location>
        <begin position="202"/>
        <end position="223"/>
    </location>
</feature>
<feature type="transmembrane region" description="Helical" evidence="6">
    <location>
        <begin position="279"/>
        <end position="301"/>
    </location>
</feature>
<dbReference type="EMBL" id="WKPR01000049">
    <property type="protein sequence ID" value="MSB22697.1"/>
    <property type="molecule type" value="Genomic_DNA"/>
</dbReference>
<dbReference type="PANTHER" id="PTHR42948:SF1">
    <property type="entry name" value="TRANSPORTER"/>
    <property type="match status" value="1"/>
</dbReference>
<dbReference type="Proteomes" id="UP000095746">
    <property type="component" value="Unassembled WGS sequence"/>
</dbReference>
<evidence type="ECO:0000313" key="11">
    <source>
        <dbReference type="Proteomes" id="UP000434475"/>
    </source>
</evidence>
<evidence type="ECO:0000256" key="2">
    <source>
        <dbReference type="ARBA" id="ARBA00022448"/>
    </source>
</evidence>
<evidence type="ECO:0000256" key="3">
    <source>
        <dbReference type="ARBA" id="ARBA00022692"/>
    </source>
</evidence>
<dbReference type="EMBL" id="CYZT01000165">
    <property type="protein sequence ID" value="CUO76832.1"/>
    <property type="molecule type" value="Genomic_DNA"/>
</dbReference>
<dbReference type="Pfam" id="PF00209">
    <property type="entry name" value="SNF"/>
    <property type="match status" value="2"/>
</dbReference>
<evidence type="ECO:0000313" key="9">
    <source>
        <dbReference type="EMBL" id="MSB22697.1"/>
    </source>
</evidence>
<dbReference type="EMBL" id="JAQLWV010000002">
    <property type="protein sequence ID" value="MDB7931693.1"/>
    <property type="molecule type" value="Genomic_DNA"/>
</dbReference>
<protein>
    <submittedName>
        <fullName evidence="7">Na+-dependent transporters of the SNF family</fullName>
    </submittedName>
    <submittedName>
        <fullName evidence="8">Sodium-dependent transporter</fullName>
    </submittedName>
</protein>
<name>A0A174HPE5_FLAPL</name>
<evidence type="ECO:0000256" key="1">
    <source>
        <dbReference type="ARBA" id="ARBA00004141"/>
    </source>
</evidence>
<evidence type="ECO:0000256" key="4">
    <source>
        <dbReference type="ARBA" id="ARBA00022989"/>
    </source>
</evidence>
<evidence type="ECO:0000256" key="5">
    <source>
        <dbReference type="ARBA" id="ARBA00023136"/>
    </source>
</evidence>
<dbReference type="PROSITE" id="PS50267">
    <property type="entry name" value="NA_NEUROTRAN_SYMP_3"/>
    <property type="match status" value="1"/>
</dbReference>
<dbReference type="Proteomes" id="UP001211173">
    <property type="component" value="Unassembled WGS sequence"/>
</dbReference>
<sequence>MANSDTLQKQDGFKSQFGFIMAAVGSCVGMANVWRFPMLVSRYGGLTFLIPYAIFAFIICQSGMMEEFSLGRWARSGPSGAFGKAMENGGHPKKIGEWLGGIPVIGSLCLAIGYSVVMGWVFAYTKMAITGELTAMGTDMNVIGGAFSAMAPEANSLPEAIQMTFATGGANNLWIIIGIVVSFVIMLAGISNGIEASCKIMLPILYVLFVVLAIVMIFIPGTAEGYKYIFTLDPKSLLNPEVWVYAFGQCFFSLSVAGSGSVVYGSYLGKDVKIRQSAVICAILDTSCALLAMFVIIPAMATTGADLGNGGPGLMFVSVLPVFNGIGGISRLIVIFFYVAILFAGISSIINLFETPVNFLQQQLHLKRWMAVGLIHVVGLIVALLIQPWTSQWMDIVSIYILPLGAVAAGIMFFWVMKKKDALAAAQLGSDKPIMKWFMPFGKYVFVPLCIACFVLGIWWGGIG</sequence>
<feature type="transmembrane region" description="Helical" evidence="6">
    <location>
        <begin position="40"/>
        <end position="60"/>
    </location>
</feature>
<dbReference type="CDD" id="cd10336">
    <property type="entry name" value="SLC6sbd_Tyt1-Like"/>
    <property type="match status" value="1"/>
</dbReference>
<dbReference type="InterPro" id="IPR000175">
    <property type="entry name" value="Na/ntran_symport"/>
</dbReference>
<dbReference type="InterPro" id="IPR037272">
    <property type="entry name" value="SNS_sf"/>
</dbReference>
<comment type="subcellular location">
    <subcellularLocation>
        <location evidence="1">Membrane</location>
        <topology evidence="1">Multi-pass membrane protein</topology>
    </subcellularLocation>
</comment>
<keyword evidence="5 6" id="KW-0472">Membrane</keyword>
<feature type="transmembrane region" description="Helical" evidence="6">
    <location>
        <begin position="437"/>
        <end position="460"/>
    </location>
</feature>
<dbReference type="Proteomes" id="UP000434475">
    <property type="component" value="Unassembled WGS sequence"/>
</dbReference>
<reference evidence="9 11" key="2">
    <citation type="journal article" date="2019" name="Nat. Med.">
        <title>A library of human gut bacterial isolates paired with longitudinal multiomics data enables mechanistic microbiome research.</title>
        <authorList>
            <person name="Poyet M."/>
            <person name="Groussin M."/>
            <person name="Gibbons S.M."/>
            <person name="Avila-Pacheco J."/>
            <person name="Jiang X."/>
            <person name="Kearney S.M."/>
            <person name="Perrotta A.R."/>
            <person name="Berdy B."/>
            <person name="Zhao S."/>
            <person name="Lieberman T.D."/>
            <person name="Swanson P.K."/>
            <person name="Smith M."/>
            <person name="Roesemann S."/>
            <person name="Alexander J.E."/>
            <person name="Rich S.A."/>
            <person name="Livny J."/>
            <person name="Vlamakis H."/>
            <person name="Clish C."/>
            <person name="Bullock K."/>
            <person name="Deik A."/>
            <person name="Scott J."/>
            <person name="Pierce K.A."/>
            <person name="Xavier R.J."/>
            <person name="Alm E.J."/>
        </authorList>
    </citation>
    <scope>NUCLEOTIDE SEQUENCE [LARGE SCALE GENOMIC DNA]</scope>
    <source>
        <strain evidence="9 11">BIOML-A2</strain>
    </source>
</reference>
<feature type="transmembrane region" description="Helical" evidence="6">
    <location>
        <begin position="396"/>
        <end position="416"/>
    </location>
</feature>
<reference evidence="7 10" key="1">
    <citation type="submission" date="2015-09" db="EMBL/GenBank/DDBJ databases">
        <authorList>
            <consortium name="Pathogen Informatics"/>
        </authorList>
    </citation>
    <scope>NUCLEOTIDE SEQUENCE [LARGE SCALE GENOMIC DNA]</scope>
    <source>
        <strain evidence="7 10">2789STDY5608854</strain>
    </source>
</reference>
<reference evidence="8" key="3">
    <citation type="submission" date="2023-01" db="EMBL/GenBank/DDBJ databases">
        <title>Human gut microbiome strain richness.</title>
        <authorList>
            <person name="Chen-Liaw A."/>
        </authorList>
    </citation>
    <scope>NUCLEOTIDE SEQUENCE</scope>
    <source>
        <strain evidence="8">1001287st1_F4_1001285I_161205</strain>
    </source>
</reference>
<feature type="transmembrane region" description="Helical" evidence="6">
    <location>
        <begin position="321"/>
        <end position="350"/>
    </location>
</feature>
<feature type="transmembrane region" description="Helical" evidence="6">
    <location>
        <begin position="173"/>
        <end position="190"/>
    </location>
</feature>
<dbReference type="RefSeq" id="WP_009260842.1">
    <property type="nucleotide sequence ID" value="NZ_CACRUB010000028.1"/>
</dbReference>
<keyword evidence="3 6" id="KW-0812">Transmembrane</keyword>
<gene>
    <name evidence="7" type="ORF">ERS852411_02127</name>
    <name evidence="9" type="ORF">GKE97_24865</name>
    <name evidence="8" type="ORF">PNE06_01280</name>
</gene>
<accession>A0A174HPE5</accession>
<feature type="transmembrane region" description="Helical" evidence="6">
    <location>
        <begin position="371"/>
        <end position="390"/>
    </location>
</feature>
<keyword evidence="4 6" id="KW-1133">Transmembrane helix</keyword>
<evidence type="ECO:0000313" key="8">
    <source>
        <dbReference type="EMBL" id="MDB7931693.1"/>
    </source>
</evidence>
<dbReference type="InterPro" id="IPR047218">
    <property type="entry name" value="YocR/YhdH-like"/>
</dbReference>
<dbReference type="PRINTS" id="PR00176">
    <property type="entry name" value="NANEUSMPORT"/>
</dbReference>
<dbReference type="GO" id="GO:0016020">
    <property type="term" value="C:membrane"/>
    <property type="evidence" value="ECO:0007669"/>
    <property type="project" value="UniProtKB-SubCell"/>
</dbReference>
<evidence type="ECO:0000256" key="6">
    <source>
        <dbReference type="SAM" id="Phobius"/>
    </source>
</evidence>